<feature type="region of interest" description="Disordered" evidence="3">
    <location>
        <begin position="42"/>
        <end position="64"/>
    </location>
</feature>
<evidence type="ECO:0000313" key="9">
    <source>
        <dbReference type="Proteomes" id="UP001346149"/>
    </source>
</evidence>
<evidence type="ECO:0008006" key="10">
    <source>
        <dbReference type="Google" id="ProtNLM"/>
    </source>
</evidence>
<dbReference type="Pfam" id="PF00501">
    <property type="entry name" value="AMP-binding"/>
    <property type="match status" value="1"/>
</dbReference>
<dbReference type="InterPro" id="IPR018391">
    <property type="entry name" value="PQQ_b-propeller_rpt"/>
</dbReference>
<evidence type="ECO:0000313" key="8">
    <source>
        <dbReference type="EMBL" id="KAK4803845.1"/>
    </source>
</evidence>
<dbReference type="SUPFAM" id="SSF50998">
    <property type="entry name" value="Quinoprotein alcohol dehydrogenase-like"/>
    <property type="match status" value="1"/>
</dbReference>
<evidence type="ECO:0000256" key="2">
    <source>
        <dbReference type="ARBA" id="ARBA00022553"/>
    </source>
</evidence>
<dbReference type="InterPro" id="IPR020845">
    <property type="entry name" value="AMP-binding_CS"/>
</dbReference>
<dbReference type="SMART" id="SM00564">
    <property type="entry name" value="PQQ"/>
    <property type="match status" value="5"/>
</dbReference>
<reference evidence="8 9" key="1">
    <citation type="journal article" date="2023" name="Hortic Res">
        <title>Pangenome of water caltrop reveals structural variations and asymmetric subgenome divergence after allopolyploidization.</title>
        <authorList>
            <person name="Zhang X."/>
            <person name="Chen Y."/>
            <person name="Wang L."/>
            <person name="Yuan Y."/>
            <person name="Fang M."/>
            <person name="Shi L."/>
            <person name="Lu R."/>
            <person name="Comes H.P."/>
            <person name="Ma Y."/>
            <person name="Chen Y."/>
            <person name="Huang G."/>
            <person name="Zhou Y."/>
            <person name="Zheng Z."/>
            <person name="Qiu Y."/>
        </authorList>
    </citation>
    <scope>NUCLEOTIDE SEQUENCE [LARGE SCALE GENOMIC DNA]</scope>
    <source>
        <strain evidence="8">F231</strain>
    </source>
</reference>
<protein>
    <recommendedName>
        <fullName evidence="10">Acyl-activating enzyme 19</fullName>
    </recommendedName>
</protein>
<dbReference type="InterPro" id="IPR045851">
    <property type="entry name" value="AMP-bd_C_sf"/>
</dbReference>
<dbReference type="Gene3D" id="3.30.300.30">
    <property type="match status" value="1"/>
</dbReference>
<feature type="domain" description="AMP-binding enzyme C-terminal" evidence="6">
    <location>
        <begin position="527"/>
        <end position="605"/>
    </location>
</feature>
<gene>
    <name evidence="8" type="ORF">SAY86_003662</name>
</gene>
<dbReference type="AlphaFoldDB" id="A0AAN7MX24"/>
<dbReference type="Gene3D" id="2.130.10.10">
    <property type="entry name" value="YVTN repeat-like/Quinoprotein amine dehydrogenase"/>
    <property type="match status" value="2"/>
</dbReference>
<dbReference type="GO" id="GO:0043041">
    <property type="term" value="P:amino acid activation for nonribosomal peptide biosynthetic process"/>
    <property type="evidence" value="ECO:0007669"/>
    <property type="project" value="TreeGrafter"/>
</dbReference>
<feature type="domain" description="AMP-dependent synthetase/ligase" evidence="4">
    <location>
        <begin position="136"/>
        <end position="464"/>
    </location>
</feature>
<feature type="compositionally biased region" description="Basic and acidic residues" evidence="3">
    <location>
        <begin position="734"/>
        <end position="750"/>
    </location>
</feature>
<feature type="domain" description="Carrier" evidence="5">
    <location>
        <begin position="633"/>
        <end position="690"/>
    </location>
</feature>
<dbReference type="InterPro" id="IPR042099">
    <property type="entry name" value="ANL_N_sf"/>
</dbReference>
<evidence type="ECO:0000259" key="7">
    <source>
        <dbReference type="Pfam" id="PF13570"/>
    </source>
</evidence>
<evidence type="ECO:0000259" key="6">
    <source>
        <dbReference type="Pfam" id="PF13193"/>
    </source>
</evidence>
<name>A0AAN7MX24_TRANT</name>
<dbReference type="Gene3D" id="1.10.1200.10">
    <property type="entry name" value="ACP-like"/>
    <property type="match status" value="1"/>
</dbReference>
<dbReference type="SUPFAM" id="SSF47336">
    <property type="entry name" value="ACP-like"/>
    <property type="match status" value="1"/>
</dbReference>
<dbReference type="Pfam" id="PF00550">
    <property type="entry name" value="PP-binding"/>
    <property type="match status" value="1"/>
</dbReference>
<dbReference type="PROSITE" id="PS00455">
    <property type="entry name" value="AMP_BINDING"/>
    <property type="match status" value="1"/>
</dbReference>
<dbReference type="Pfam" id="PF13193">
    <property type="entry name" value="AMP-binding_C"/>
    <property type="match status" value="1"/>
</dbReference>
<sequence length="1180" mass="130527">MDGGGKQLRLGCCISHEFYASASSNPDRIAVVHASGGARLFKESRGDGPAGPDLDGRDLSSEPPARSVYDGDTCFTYSELLLAVQTLSSRLRAVLHCGDDPHLIKPSSDEVNNCCQRAQPGFSVSMVPSDPHLAESKDVYRPKVVGICVPPSVEYIVSILSVLSCGEAFLPIDPWWPRDRILSVVSSSNVDVVLMSRISFGKSHDNLCNWITTSVACPLLYFTMDECLQVDRCPRDIILPCECGKERLFCYLMYTSGSTGKPRGVCGTEQGLLNRFLWMQEVYPFQEKECVLFKTSISFIDHLQEVLGAILTASTLVVPPFNLLKENIFSILHFLEAYHISRLTAVPSLMRALLPAFRSQKHLHITKSLKLLVLSGEDFSILLWKMLSSIFSNTSILNLYGSTEVSGDCTFFDCERLPTLLEMEVLTSVPIGQPISNCEVMVIGENNVSDEGEIHVGGLCICSGCFVDSVIVHSDFVELLDSKKKQGKQLFYKTGDFARRLKNGDLVFLGRKDRLLKINGQRVSLVEIESALRRHQDVLDAVVLAMKGPDELILMKAFLQLRGEENSKNVLIRHIRHWLIEKFPAVMIPHHFVILESFPLTSSGKVDYECLSALEITQNNQDSDQTGGIGLLQAIKKAFLDALMVEEVSDEDDFFAIGGDSIAAAHVSFNLRINMRLLYDFPSPYKLYNAILQRLGSHFDNLKDDGTLKINFESGKRKFSVNYEASEVPSLEEVERSVKTSDKNVNDDSRKRLKAGGKRSSTPDSTSQQDSYPWVSLAKVGPCSFSRCNKVTYEGNRSLIDECRASWSIEIPRNTESYLHKLWKVKMGSCVDASPLFVVWNQEIFVLTGAHSEKFACVDAKSGSIRWEIKLEGRIEGSAAITDDLSQVIVGCYKGKIYFLDFASGKICWTFQTAGEVKSQPVVDKERRLIWCGSYDRILYALDYKNYKCVYDVACGGSIFGSPVIDELHSIIYVASTSGRITALSIKALPFSVLWQQVLEVPVFGSPSICPISENVIFCLVDGSVVALDSSGSISWKISTDGPIFAGACISSVLPSQVLVCSRGGKIYSFSTEGGNTVWEYDVGEPITASAYVDENLQLASDRLVCVCTCSGSVIVLRINVDMEGDSGKKEEYTVQEFARLKMEGDIFSSPVMVGGLIFVGCRDDHLHCLSVETQSLAEK</sequence>
<organism evidence="8 9">
    <name type="scientific">Trapa natans</name>
    <name type="common">Water chestnut</name>
    <dbReference type="NCBI Taxonomy" id="22666"/>
    <lineage>
        <taxon>Eukaryota</taxon>
        <taxon>Viridiplantae</taxon>
        <taxon>Streptophyta</taxon>
        <taxon>Embryophyta</taxon>
        <taxon>Tracheophyta</taxon>
        <taxon>Spermatophyta</taxon>
        <taxon>Magnoliopsida</taxon>
        <taxon>eudicotyledons</taxon>
        <taxon>Gunneridae</taxon>
        <taxon>Pentapetalae</taxon>
        <taxon>rosids</taxon>
        <taxon>malvids</taxon>
        <taxon>Myrtales</taxon>
        <taxon>Lythraceae</taxon>
        <taxon>Trapa</taxon>
    </lineage>
</organism>
<dbReference type="InterPro" id="IPR000873">
    <property type="entry name" value="AMP-dep_synth/lig_dom"/>
</dbReference>
<dbReference type="CDD" id="cd05930">
    <property type="entry name" value="A_NRPS"/>
    <property type="match status" value="1"/>
</dbReference>
<dbReference type="EMBL" id="JAXQNO010000001">
    <property type="protein sequence ID" value="KAK4803845.1"/>
    <property type="molecule type" value="Genomic_DNA"/>
</dbReference>
<dbReference type="Pfam" id="PF13570">
    <property type="entry name" value="Beta-prop_ACSF4"/>
    <property type="match status" value="1"/>
</dbReference>
<keyword evidence="2" id="KW-0597">Phosphoprotein</keyword>
<dbReference type="SUPFAM" id="SSF56801">
    <property type="entry name" value="Acetyl-CoA synthetase-like"/>
    <property type="match status" value="1"/>
</dbReference>
<evidence type="ECO:0000256" key="3">
    <source>
        <dbReference type="SAM" id="MobiDB-lite"/>
    </source>
</evidence>
<dbReference type="InterPro" id="IPR006162">
    <property type="entry name" value="Ppantetheine_attach_site"/>
</dbReference>
<feature type="domain" description="Pyrrolo-quinoline quinone repeat" evidence="7">
    <location>
        <begin position="827"/>
        <end position="1171"/>
    </location>
</feature>
<dbReference type="InterPro" id="IPR009081">
    <property type="entry name" value="PP-bd_ACP"/>
</dbReference>
<dbReference type="InterPro" id="IPR011047">
    <property type="entry name" value="Quinoprotein_ADH-like_sf"/>
</dbReference>
<accession>A0AAN7MX24</accession>
<dbReference type="InterPro" id="IPR002372">
    <property type="entry name" value="PQQ_rpt_dom"/>
</dbReference>
<comment type="caution">
    <text evidence="8">The sequence shown here is derived from an EMBL/GenBank/DDBJ whole genome shotgun (WGS) entry which is preliminary data.</text>
</comment>
<feature type="region of interest" description="Disordered" evidence="3">
    <location>
        <begin position="734"/>
        <end position="770"/>
    </location>
</feature>
<dbReference type="Proteomes" id="UP001346149">
    <property type="component" value="Unassembled WGS sequence"/>
</dbReference>
<evidence type="ECO:0000259" key="4">
    <source>
        <dbReference type="Pfam" id="PF00501"/>
    </source>
</evidence>
<dbReference type="InterPro" id="IPR052091">
    <property type="entry name" value="Beta-ala_Activ/Resist"/>
</dbReference>
<dbReference type="InterPro" id="IPR025110">
    <property type="entry name" value="AMP-bd_C"/>
</dbReference>
<dbReference type="Gene3D" id="3.40.50.12780">
    <property type="entry name" value="N-terminal domain of ligase-like"/>
    <property type="match status" value="1"/>
</dbReference>
<keyword evidence="9" id="KW-1185">Reference proteome</keyword>
<dbReference type="InterPro" id="IPR015943">
    <property type="entry name" value="WD40/YVTN_repeat-like_dom_sf"/>
</dbReference>
<keyword evidence="1" id="KW-0596">Phosphopantetheine</keyword>
<evidence type="ECO:0000259" key="5">
    <source>
        <dbReference type="Pfam" id="PF00550"/>
    </source>
</evidence>
<dbReference type="InterPro" id="IPR036736">
    <property type="entry name" value="ACP-like_sf"/>
</dbReference>
<evidence type="ECO:0000256" key="1">
    <source>
        <dbReference type="ARBA" id="ARBA00022450"/>
    </source>
</evidence>
<dbReference type="PROSITE" id="PS00012">
    <property type="entry name" value="PHOSPHOPANTETHEINE"/>
    <property type="match status" value="1"/>
</dbReference>
<dbReference type="PANTHER" id="PTHR44394">
    <property type="entry name" value="BETA-ALANINE-ACTIVATING ENZYME"/>
    <property type="match status" value="1"/>
</dbReference>
<proteinExistence type="predicted"/>
<feature type="compositionally biased region" description="Low complexity" evidence="3">
    <location>
        <begin position="760"/>
        <end position="770"/>
    </location>
</feature>
<dbReference type="PANTHER" id="PTHR44394:SF1">
    <property type="entry name" value="BETA-ALANINE-ACTIVATING ENZYME"/>
    <property type="match status" value="1"/>
</dbReference>